<organism evidence="6 7">
    <name type="scientific">Tulasnella calospora MUT 4182</name>
    <dbReference type="NCBI Taxonomy" id="1051891"/>
    <lineage>
        <taxon>Eukaryota</taxon>
        <taxon>Fungi</taxon>
        <taxon>Dikarya</taxon>
        <taxon>Basidiomycota</taxon>
        <taxon>Agaricomycotina</taxon>
        <taxon>Agaricomycetes</taxon>
        <taxon>Cantharellales</taxon>
        <taxon>Tulasnellaceae</taxon>
        <taxon>Tulasnella</taxon>
    </lineage>
</organism>
<proteinExistence type="inferred from homology"/>
<evidence type="ECO:0000313" key="7">
    <source>
        <dbReference type="Proteomes" id="UP000054248"/>
    </source>
</evidence>
<dbReference type="HOGENOM" id="CLU_027543_1_0_1"/>
<dbReference type="EMBL" id="KN823027">
    <property type="protein sequence ID" value="KIO26234.1"/>
    <property type="molecule type" value="Genomic_DNA"/>
</dbReference>
<dbReference type="SUPFAM" id="SSF48150">
    <property type="entry name" value="DNA-glycosylase"/>
    <property type="match status" value="1"/>
</dbReference>
<evidence type="ECO:0000256" key="3">
    <source>
        <dbReference type="ARBA" id="ARBA00044632"/>
    </source>
</evidence>
<dbReference type="GO" id="GO:0006285">
    <property type="term" value="P:base-excision repair, AP site formation"/>
    <property type="evidence" value="ECO:0007669"/>
    <property type="project" value="TreeGrafter"/>
</dbReference>
<dbReference type="PANTHER" id="PTHR10242:SF2">
    <property type="entry name" value="N-GLYCOSYLASE_DNA LYASE"/>
    <property type="match status" value="1"/>
</dbReference>
<evidence type="ECO:0000313" key="6">
    <source>
        <dbReference type="EMBL" id="KIO26234.1"/>
    </source>
</evidence>
<protein>
    <recommendedName>
        <fullName evidence="2">DNA-(apurinic or apyrimidinic site) lyase</fullName>
        <ecNumber evidence="2">4.2.99.18</ecNumber>
    </recommendedName>
</protein>
<sequence length="241" mass="26205">IPEQTFHPFPPPEALAHPSVDSRLRELGFGYRAKYIQKTAALLCERHKDPQNWLKSLRTKTIEEAREALLELHGVGPKVADCILLMSLDKASIVPVDTHVYQIAVKHYGLRAPLKGNMTPVLYAQVAQKLAGVWGDYAGWAHSVMFTADLRSFADFGLPSPSPSASVSSKVDSSSVTPTKKRKAASAKTSNSAPSPSKRARQADVEASSTTLDVTAAVADDAEASTLVERIKLRRRTRSST</sequence>
<dbReference type="GO" id="GO:0140078">
    <property type="term" value="F:class I DNA-(apurinic or apyrimidinic site) endonuclease activity"/>
    <property type="evidence" value="ECO:0007669"/>
    <property type="project" value="UniProtKB-EC"/>
</dbReference>
<feature type="compositionally biased region" description="Low complexity" evidence="4">
    <location>
        <begin position="186"/>
        <end position="197"/>
    </location>
</feature>
<accession>A0A0C3QJB3</accession>
<dbReference type="CDD" id="cd00056">
    <property type="entry name" value="ENDO3c"/>
    <property type="match status" value="1"/>
</dbReference>
<dbReference type="InterPro" id="IPR003265">
    <property type="entry name" value="HhH-GPD_domain"/>
</dbReference>
<comment type="catalytic activity">
    <reaction evidence="3">
        <text>2'-deoxyribonucleotide-(2'-deoxyribose 5'-phosphate)-2'-deoxyribonucleotide-DNA = a 3'-end 2'-deoxyribonucleotide-(2,3-dehydro-2,3-deoxyribose 5'-phosphate)-DNA + a 5'-end 5'-phospho-2'-deoxyribonucleoside-DNA + H(+)</text>
        <dbReference type="Rhea" id="RHEA:66592"/>
        <dbReference type="Rhea" id="RHEA-COMP:13180"/>
        <dbReference type="Rhea" id="RHEA-COMP:16897"/>
        <dbReference type="Rhea" id="RHEA-COMP:17067"/>
        <dbReference type="ChEBI" id="CHEBI:15378"/>
        <dbReference type="ChEBI" id="CHEBI:136412"/>
        <dbReference type="ChEBI" id="CHEBI:157695"/>
        <dbReference type="ChEBI" id="CHEBI:167181"/>
        <dbReference type="EC" id="4.2.99.18"/>
    </reaction>
</comment>
<reference evidence="7" key="2">
    <citation type="submission" date="2015-01" db="EMBL/GenBank/DDBJ databases">
        <title>Evolutionary Origins and Diversification of the Mycorrhizal Mutualists.</title>
        <authorList>
            <consortium name="DOE Joint Genome Institute"/>
            <consortium name="Mycorrhizal Genomics Consortium"/>
            <person name="Kohler A."/>
            <person name="Kuo A."/>
            <person name="Nagy L.G."/>
            <person name="Floudas D."/>
            <person name="Copeland A."/>
            <person name="Barry K.W."/>
            <person name="Cichocki N."/>
            <person name="Veneault-Fourrey C."/>
            <person name="LaButti K."/>
            <person name="Lindquist E.A."/>
            <person name="Lipzen A."/>
            <person name="Lundell T."/>
            <person name="Morin E."/>
            <person name="Murat C."/>
            <person name="Riley R."/>
            <person name="Ohm R."/>
            <person name="Sun H."/>
            <person name="Tunlid A."/>
            <person name="Henrissat B."/>
            <person name="Grigoriev I.V."/>
            <person name="Hibbett D.S."/>
            <person name="Martin F."/>
        </authorList>
    </citation>
    <scope>NUCLEOTIDE SEQUENCE [LARGE SCALE GENOMIC DNA]</scope>
    <source>
        <strain evidence="7">MUT 4182</strain>
    </source>
</reference>
<dbReference type="Pfam" id="PF00730">
    <property type="entry name" value="HhH-GPD"/>
    <property type="match status" value="1"/>
</dbReference>
<gene>
    <name evidence="6" type="ORF">M407DRAFT_74793</name>
</gene>
<evidence type="ECO:0000256" key="2">
    <source>
        <dbReference type="ARBA" id="ARBA00012720"/>
    </source>
</evidence>
<comment type="similarity">
    <text evidence="1">Belongs to the type-1 OGG1 family.</text>
</comment>
<dbReference type="EC" id="4.2.99.18" evidence="2"/>
<dbReference type="InterPro" id="IPR011257">
    <property type="entry name" value="DNA_glycosylase"/>
</dbReference>
<dbReference type="STRING" id="1051891.A0A0C3QJB3"/>
<dbReference type="AlphaFoldDB" id="A0A0C3QJB3"/>
<dbReference type="InterPro" id="IPR052054">
    <property type="entry name" value="Oxidative_DNA_repair_enzyme"/>
</dbReference>
<feature type="region of interest" description="Disordered" evidence="4">
    <location>
        <begin position="160"/>
        <end position="210"/>
    </location>
</feature>
<dbReference type="GO" id="GO:0005634">
    <property type="term" value="C:nucleus"/>
    <property type="evidence" value="ECO:0007669"/>
    <property type="project" value="TreeGrafter"/>
</dbReference>
<evidence type="ECO:0000256" key="4">
    <source>
        <dbReference type="SAM" id="MobiDB-lite"/>
    </source>
</evidence>
<dbReference type="InterPro" id="IPR023170">
    <property type="entry name" value="HhH_base_excis_C"/>
</dbReference>
<evidence type="ECO:0000256" key="1">
    <source>
        <dbReference type="ARBA" id="ARBA00010679"/>
    </source>
</evidence>
<dbReference type="OrthoDB" id="238681at2759"/>
<keyword evidence="7" id="KW-1185">Reference proteome</keyword>
<dbReference type="Gene3D" id="1.10.340.30">
    <property type="entry name" value="Hypothetical protein, domain 2"/>
    <property type="match status" value="1"/>
</dbReference>
<dbReference type="PANTHER" id="PTHR10242">
    <property type="entry name" value="8-OXOGUANINE DNA GLYCOSYLASE"/>
    <property type="match status" value="1"/>
</dbReference>
<feature type="non-terminal residue" evidence="6">
    <location>
        <position position="1"/>
    </location>
</feature>
<dbReference type="Gene3D" id="1.10.1670.10">
    <property type="entry name" value="Helix-hairpin-Helix base-excision DNA repair enzymes (C-terminal)"/>
    <property type="match status" value="1"/>
</dbReference>
<dbReference type="GO" id="GO:0034039">
    <property type="term" value="F:8-oxo-7,8-dihydroguanine DNA N-glycosylase activity"/>
    <property type="evidence" value="ECO:0007669"/>
    <property type="project" value="TreeGrafter"/>
</dbReference>
<reference evidence="6 7" key="1">
    <citation type="submission" date="2014-04" db="EMBL/GenBank/DDBJ databases">
        <authorList>
            <consortium name="DOE Joint Genome Institute"/>
            <person name="Kuo A."/>
            <person name="Girlanda M."/>
            <person name="Perotto S."/>
            <person name="Kohler A."/>
            <person name="Nagy L.G."/>
            <person name="Floudas D."/>
            <person name="Copeland A."/>
            <person name="Barry K.W."/>
            <person name="Cichocki N."/>
            <person name="Veneault-Fourrey C."/>
            <person name="LaButti K."/>
            <person name="Lindquist E.A."/>
            <person name="Lipzen A."/>
            <person name="Lundell T."/>
            <person name="Morin E."/>
            <person name="Murat C."/>
            <person name="Sun H."/>
            <person name="Tunlid A."/>
            <person name="Henrissat B."/>
            <person name="Grigoriev I.V."/>
            <person name="Hibbett D.S."/>
            <person name="Martin F."/>
            <person name="Nordberg H.P."/>
            <person name="Cantor M.N."/>
            <person name="Hua S.X."/>
        </authorList>
    </citation>
    <scope>NUCLEOTIDE SEQUENCE [LARGE SCALE GENOMIC DNA]</scope>
    <source>
        <strain evidence="6 7">MUT 4182</strain>
    </source>
</reference>
<name>A0A0C3QJB3_9AGAM</name>
<dbReference type="Proteomes" id="UP000054248">
    <property type="component" value="Unassembled WGS sequence"/>
</dbReference>
<dbReference type="SMART" id="SM00478">
    <property type="entry name" value="ENDO3c"/>
    <property type="match status" value="1"/>
</dbReference>
<feature type="compositionally biased region" description="Low complexity" evidence="4">
    <location>
        <begin position="163"/>
        <end position="178"/>
    </location>
</feature>
<feature type="domain" description="HhH-GPD" evidence="5">
    <location>
        <begin position="6"/>
        <end position="150"/>
    </location>
</feature>
<evidence type="ECO:0000259" key="5">
    <source>
        <dbReference type="SMART" id="SM00478"/>
    </source>
</evidence>